<comment type="caution">
    <text evidence="1">The sequence shown here is derived from an EMBL/GenBank/DDBJ whole genome shotgun (WGS) entry which is preliminary data.</text>
</comment>
<name>A0ABQ6G5S8_9CHLR</name>
<dbReference type="Proteomes" id="UP001344906">
    <property type="component" value="Unassembled WGS sequence"/>
</dbReference>
<sequence length="61" mass="6986">MVHSPVVDHANRSEDGRVPIQSVQEQLVLDEEVIHRLSLSYVDDLCRNRNCCGQKLRRLSA</sequence>
<evidence type="ECO:0000313" key="2">
    <source>
        <dbReference type="Proteomes" id="UP001344906"/>
    </source>
</evidence>
<proteinExistence type="predicted"/>
<protein>
    <submittedName>
        <fullName evidence="1">Uncharacterized protein</fullName>
    </submittedName>
</protein>
<keyword evidence="2" id="KW-1185">Reference proteome</keyword>
<accession>A0ABQ6G5S8</accession>
<organism evidence="1 2">
    <name type="scientific">Dictyobacter halimunensis</name>
    <dbReference type="NCBI Taxonomy" id="3026934"/>
    <lineage>
        <taxon>Bacteria</taxon>
        <taxon>Bacillati</taxon>
        <taxon>Chloroflexota</taxon>
        <taxon>Ktedonobacteria</taxon>
        <taxon>Ktedonobacterales</taxon>
        <taxon>Dictyobacteraceae</taxon>
        <taxon>Dictyobacter</taxon>
    </lineage>
</organism>
<evidence type="ECO:0000313" key="1">
    <source>
        <dbReference type="EMBL" id="GLV61176.1"/>
    </source>
</evidence>
<reference evidence="1 2" key="1">
    <citation type="submission" date="2023-02" db="EMBL/GenBank/DDBJ databases">
        <title>Dictyobacter halimunensis sp. nov., a new member of the class Ktedonobacteria from forest soil in a geothermal area.</title>
        <authorList>
            <person name="Rachmania M.K."/>
            <person name="Ningsih F."/>
            <person name="Sakai Y."/>
            <person name="Yabe S."/>
            <person name="Yokota A."/>
            <person name="Sjamsuridzal W."/>
        </authorList>
    </citation>
    <scope>NUCLEOTIDE SEQUENCE [LARGE SCALE GENOMIC DNA]</scope>
    <source>
        <strain evidence="1 2">S3.2.2.5</strain>
    </source>
</reference>
<dbReference type="EMBL" id="BSRI01000003">
    <property type="protein sequence ID" value="GLV61176.1"/>
    <property type="molecule type" value="Genomic_DNA"/>
</dbReference>
<gene>
    <name evidence="1" type="ORF">KDH_79920</name>
</gene>